<feature type="coiled-coil region" evidence="5">
    <location>
        <begin position="624"/>
        <end position="682"/>
    </location>
</feature>
<dbReference type="PANTHER" id="PTHR23176:SF128">
    <property type="entry name" value="RHO GTPASE-ACTIVATING PROTEIN RGD1"/>
    <property type="match status" value="1"/>
</dbReference>
<keyword evidence="5" id="KW-0175">Coiled coil</keyword>
<dbReference type="CDD" id="cd09395">
    <property type="entry name" value="LIM2_Rga"/>
    <property type="match status" value="1"/>
</dbReference>
<evidence type="ECO:0000313" key="9">
    <source>
        <dbReference type="EMBL" id="BCS26046.1"/>
    </source>
</evidence>
<dbReference type="PROSITE" id="PS00478">
    <property type="entry name" value="LIM_DOMAIN_1"/>
    <property type="match status" value="1"/>
</dbReference>
<evidence type="ECO:0000256" key="3">
    <source>
        <dbReference type="ARBA" id="ARBA00022833"/>
    </source>
</evidence>
<dbReference type="GO" id="GO:0007165">
    <property type="term" value="P:signal transduction"/>
    <property type="evidence" value="ECO:0007669"/>
    <property type="project" value="InterPro"/>
</dbReference>
<feature type="compositionally biased region" description="Polar residues" evidence="6">
    <location>
        <begin position="804"/>
        <end position="819"/>
    </location>
</feature>
<evidence type="ECO:0000259" key="8">
    <source>
        <dbReference type="PROSITE" id="PS50238"/>
    </source>
</evidence>
<dbReference type="AlphaFoldDB" id="A0A7R7XQV8"/>
<dbReference type="FunFam" id="2.10.110.10:FF:000121">
    <property type="entry name" value="Rho GTPase activator Rga"/>
    <property type="match status" value="1"/>
</dbReference>
<dbReference type="SMART" id="SM00324">
    <property type="entry name" value="RhoGAP"/>
    <property type="match status" value="1"/>
</dbReference>
<dbReference type="EMBL" id="AP024447">
    <property type="protein sequence ID" value="BCS26046.1"/>
    <property type="molecule type" value="Genomic_DNA"/>
</dbReference>
<proteinExistence type="predicted"/>
<evidence type="ECO:0008006" key="11">
    <source>
        <dbReference type="Google" id="ProtNLM"/>
    </source>
</evidence>
<name>A0A7R7XQV8_9EURO</name>
<evidence type="ECO:0000256" key="2">
    <source>
        <dbReference type="ARBA" id="ARBA00022723"/>
    </source>
</evidence>
<keyword evidence="4" id="KW-0440">LIM domain</keyword>
<feature type="compositionally biased region" description="Basic and acidic residues" evidence="6">
    <location>
        <begin position="419"/>
        <end position="428"/>
    </location>
</feature>
<evidence type="ECO:0000256" key="4">
    <source>
        <dbReference type="PROSITE-ProRule" id="PRU00125"/>
    </source>
</evidence>
<organism evidence="9 10">
    <name type="scientific">Aspergillus puulaauensis</name>
    <dbReference type="NCBI Taxonomy" id="1220207"/>
    <lineage>
        <taxon>Eukaryota</taxon>
        <taxon>Fungi</taxon>
        <taxon>Dikarya</taxon>
        <taxon>Ascomycota</taxon>
        <taxon>Pezizomycotina</taxon>
        <taxon>Eurotiomycetes</taxon>
        <taxon>Eurotiomycetidae</taxon>
        <taxon>Eurotiales</taxon>
        <taxon>Aspergillaceae</taxon>
        <taxon>Aspergillus</taxon>
    </lineage>
</organism>
<protein>
    <recommendedName>
        <fullName evidence="11">Rho GTPase activator Rga</fullName>
    </recommendedName>
</protein>
<dbReference type="InterPro" id="IPR008936">
    <property type="entry name" value="Rho_GTPase_activation_prot"/>
</dbReference>
<feature type="compositionally biased region" description="Polar residues" evidence="6">
    <location>
        <begin position="324"/>
        <end position="362"/>
    </location>
</feature>
<dbReference type="FunFam" id="1.10.555.10:FF:000043">
    <property type="entry name" value="Rho GTPase activator Rga"/>
    <property type="match status" value="1"/>
</dbReference>
<dbReference type="PROSITE" id="PS50238">
    <property type="entry name" value="RHOGAP"/>
    <property type="match status" value="1"/>
</dbReference>
<evidence type="ECO:0000259" key="7">
    <source>
        <dbReference type="PROSITE" id="PS50023"/>
    </source>
</evidence>
<evidence type="ECO:0000256" key="1">
    <source>
        <dbReference type="ARBA" id="ARBA00022468"/>
    </source>
</evidence>
<dbReference type="InterPro" id="IPR001781">
    <property type="entry name" value="Znf_LIM"/>
</dbReference>
<dbReference type="GO" id="GO:0005938">
    <property type="term" value="C:cell cortex"/>
    <property type="evidence" value="ECO:0007669"/>
    <property type="project" value="UniProtKB-ARBA"/>
</dbReference>
<reference evidence="9" key="2">
    <citation type="submission" date="2021-02" db="EMBL/GenBank/DDBJ databases">
        <title>Aspergillus puulaauensis MK2 genome sequence.</title>
        <authorList>
            <person name="Futagami T."/>
            <person name="Mori K."/>
            <person name="Kadooka C."/>
            <person name="Tanaka T."/>
        </authorList>
    </citation>
    <scope>NUCLEOTIDE SEQUENCE</scope>
    <source>
        <strain evidence="9">MK2</strain>
    </source>
</reference>
<dbReference type="Proteomes" id="UP000654913">
    <property type="component" value="Chromosome 5"/>
</dbReference>
<dbReference type="CDD" id="cd09394">
    <property type="entry name" value="LIM1_Rga"/>
    <property type="match status" value="1"/>
</dbReference>
<dbReference type="RefSeq" id="XP_041558240.1">
    <property type="nucleotide sequence ID" value="XM_041705789.1"/>
</dbReference>
<dbReference type="SUPFAM" id="SSF48350">
    <property type="entry name" value="GTPase activation domain, GAP"/>
    <property type="match status" value="1"/>
</dbReference>
<feature type="compositionally biased region" description="Basic and acidic residues" evidence="6">
    <location>
        <begin position="279"/>
        <end position="300"/>
    </location>
</feature>
<dbReference type="GeneID" id="64976051"/>
<feature type="compositionally biased region" description="Basic and acidic residues" evidence="6">
    <location>
        <begin position="387"/>
        <end position="405"/>
    </location>
</feature>
<reference evidence="9" key="1">
    <citation type="submission" date="2021-01" db="EMBL/GenBank/DDBJ databases">
        <authorList>
            <consortium name="Aspergillus puulaauensis MK2 genome sequencing consortium"/>
            <person name="Kazuki M."/>
            <person name="Futagami T."/>
        </authorList>
    </citation>
    <scope>NUCLEOTIDE SEQUENCE</scope>
    <source>
        <strain evidence="9">MK2</strain>
    </source>
</reference>
<evidence type="ECO:0000256" key="6">
    <source>
        <dbReference type="SAM" id="MobiDB-lite"/>
    </source>
</evidence>
<dbReference type="Gene3D" id="1.10.555.10">
    <property type="entry name" value="Rho GTPase activation protein"/>
    <property type="match status" value="1"/>
</dbReference>
<dbReference type="GO" id="GO:0046872">
    <property type="term" value="F:metal ion binding"/>
    <property type="evidence" value="ECO:0007669"/>
    <property type="project" value="UniProtKB-KW"/>
</dbReference>
<feature type="domain" description="Rho-GAP" evidence="8">
    <location>
        <begin position="834"/>
        <end position="1022"/>
    </location>
</feature>
<dbReference type="Gene3D" id="2.10.110.10">
    <property type="entry name" value="Cysteine Rich Protein"/>
    <property type="match status" value="2"/>
</dbReference>
<dbReference type="PROSITE" id="PS50023">
    <property type="entry name" value="LIM_DOMAIN_2"/>
    <property type="match status" value="1"/>
</dbReference>
<dbReference type="CDD" id="cd00159">
    <property type="entry name" value="RhoGAP"/>
    <property type="match status" value="1"/>
</dbReference>
<dbReference type="KEGG" id="apuu:APUU_50757A"/>
<feature type="compositionally biased region" description="Basic and acidic residues" evidence="6">
    <location>
        <begin position="441"/>
        <end position="450"/>
    </location>
</feature>
<dbReference type="InterPro" id="IPR050729">
    <property type="entry name" value="Rho-GAP"/>
</dbReference>
<dbReference type="SMART" id="SM00132">
    <property type="entry name" value="LIM"/>
    <property type="match status" value="2"/>
</dbReference>
<dbReference type="InterPro" id="IPR000198">
    <property type="entry name" value="RhoGAP_dom"/>
</dbReference>
<evidence type="ECO:0000313" key="10">
    <source>
        <dbReference type="Proteomes" id="UP000654913"/>
    </source>
</evidence>
<accession>A0A7R7XQV8</accession>
<dbReference type="GO" id="GO:0005096">
    <property type="term" value="F:GTPase activator activity"/>
    <property type="evidence" value="ECO:0007669"/>
    <property type="project" value="UniProtKB-KW"/>
</dbReference>
<feature type="domain" description="LIM zinc-binding" evidence="7">
    <location>
        <begin position="19"/>
        <end position="81"/>
    </location>
</feature>
<feature type="region of interest" description="Disordered" evidence="6">
    <location>
        <begin position="244"/>
        <end position="493"/>
    </location>
</feature>
<feature type="region of interest" description="Disordered" evidence="6">
    <location>
        <begin position="710"/>
        <end position="753"/>
    </location>
</feature>
<dbReference type="OrthoDB" id="79452at2759"/>
<feature type="compositionally biased region" description="Polar residues" evidence="6">
    <location>
        <begin position="472"/>
        <end position="481"/>
    </location>
</feature>
<dbReference type="Pfam" id="PF00620">
    <property type="entry name" value="RhoGAP"/>
    <property type="match status" value="1"/>
</dbReference>
<gene>
    <name evidence="9" type="ORF">APUU_50757A</name>
</gene>
<dbReference type="Pfam" id="PF00412">
    <property type="entry name" value="LIM"/>
    <property type="match status" value="1"/>
</dbReference>
<dbReference type="PANTHER" id="PTHR23176">
    <property type="entry name" value="RHO/RAC/CDC GTPASE-ACTIVATING PROTEIN"/>
    <property type="match status" value="1"/>
</dbReference>
<feature type="compositionally biased region" description="Polar residues" evidence="6">
    <location>
        <begin position="408"/>
        <end position="418"/>
    </location>
</feature>
<feature type="region of interest" description="Disordered" evidence="6">
    <location>
        <begin position="770"/>
        <end position="828"/>
    </location>
</feature>
<dbReference type="FunFam" id="2.10.110.10:FF:000044">
    <property type="entry name" value="Rho GTPase activator Rga"/>
    <property type="match status" value="1"/>
</dbReference>
<sequence length="1029" mass="113624">MESPTYPPESPMEQEDIPFPCKGCGEILEEGKAFELAGNRWHIDCFRCSSCTTLLDSDAHLLLLGDGSLICSNCTYSCSSCGNKIEDLAILTGEQAFCAQCFRCRNCKRKIENLRYARTSQGIFCMDCHESLMQRRRKKNRTIAAKKHAGPNVKLDKSLPSLPPEEADSMLQAADDIDLDGYGESTIEIGSRKAVPALDAGKSSITTDNQDNLILPASTYRSNRHSVVPTESDADGGEFLIPLAFDPSEEQRPPRGTSSSRTRSPERLPIESSSPHIAYQEKGRDRPERESQRWRQEESLNRTARSSSARSSRSDIPLGHKGTGSYSSALESGKSSTTIGRDGSTLDSQRSTAVESSTTLPTRPSYELRRLHDNGGSSDSAGFAHPKRGDSLESRQHKVPRKEVTRSPGASSVSPTDQWSERSGDARNKGTPQAGGSPRIQRNDSYDQTKARARPNSISTPQPPGGFRSADQGGTPTTSPLRYSGGGDFSMDEDMARIMGSDEHPSQSNQETDELTWLRSELRKERQRVQERDQKITEMESVIRATADVKQVNTELNEKRSTMVVLDAKKEIVMRELSVLTEHLESEKRGGNSGPLDVSKLTNKALRDFVESIQSLKDSFTPQIEELVQKRNEAAEELAKINRMKDKSFQEFEQLSSKNAQLAELNNQLVHQIQELYKANNNDGGRGTNGLGIYSHGKEKSLSSIDALKAAGDLPPSTSTPNMSEEAEPATVVPGPQVVSIRKGQPRKFNWKKGGQNVAKGVTKGLKGAFMSSESNAGGADGATTLPRSQTQDPSRPGFGFFGNQRSKQGGTRMPTTDSVPMLSEGSPGGLFGTDLEQRMEHEKSIIPGIITRCIQEVELRGMDMEGIYRKSGASSAIQTIREGFERSPQDYDISDPDLDIHAVTSALKQYFRKLPMPLITYDVYERIIETGEITSHSGRVETLQKNLGELPRAHQDVLEFLVFHLKRVVEREKENLMTSQNIAVVFAPTIMRPQSLAREMTDVQKKNEVVKFLVDNCQEVFMGMQNNA</sequence>
<keyword evidence="3 4" id="KW-0862">Zinc</keyword>
<keyword evidence="1" id="KW-0343">GTPase activation</keyword>
<evidence type="ECO:0000256" key="5">
    <source>
        <dbReference type="SAM" id="Coils"/>
    </source>
</evidence>
<keyword evidence="10" id="KW-1185">Reference proteome</keyword>
<keyword evidence="2 4" id="KW-0479">Metal-binding</keyword>